<reference evidence="4" key="1">
    <citation type="submission" date="2022-10" db="EMBL/GenBank/DDBJ databases">
        <title>Tapping the CABI collections for fungal endophytes: first genome assemblies for Collariella, Neodidymelliopsis, Ascochyta clinopodiicola, Didymella pomorum, Didymosphaeria variabile, Neocosmospora piperis and Neocucurbitaria cava.</title>
        <authorList>
            <person name="Hill R."/>
        </authorList>
    </citation>
    <scope>NUCLEOTIDE SEQUENCE</scope>
    <source>
        <strain evidence="4">IMI 355082</strain>
    </source>
</reference>
<comment type="similarity">
    <text evidence="1">Belongs to the short-chain dehydrogenases/reductases (SDR) family.</text>
</comment>
<protein>
    <submittedName>
        <fullName evidence="4">Short-chain alcohol dehydrogenase</fullName>
        <ecNumber evidence="4">1.3.1.33</ecNumber>
    </submittedName>
</protein>
<dbReference type="EMBL" id="JAPEVB010000003">
    <property type="protein sequence ID" value="KAJ4392137.1"/>
    <property type="molecule type" value="Genomic_DNA"/>
</dbReference>
<gene>
    <name evidence="4" type="primary">RDH1_2</name>
    <name evidence="4" type="ORF">N0V93_005760</name>
</gene>
<dbReference type="AlphaFoldDB" id="A0A9W8YTE5"/>
<evidence type="ECO:0000256" key="1">
    <source>
        <dbReference type="ARBA" id="ARBA00006484"/>
    </source>
</evidence>
<accession>A0A9W8YTE5</accession>
<dbReference type="SUPFAM" id="SSF51735">
    <property type="entry name" value="NAD(P)-binding Rossmann-fold domains"/>
    <property type="match status" value="1"/>
</dbReference>
<dbReference type="PANTHER" id="PTHR24320">
    <property type="entry name" value="RETINOL DEHYDROGENASE"/>
    <property type="match status" value="1"/>
</dbReference>
<dbReference type="OrthoDB" id="191139at2759"/>
<dbReference type="InterPro" id="IPR036291">
    <property type="entry name" value="NAD(P)-bd_dom_sf"/>
</dbReference>
<evidence type="ECO:0000256" key="2">
    <source>
        <dbReference type="ARBA" id="ARBA00022857"/>
    </source>
</evidence>
<dbReference type="Proteomes" id="UP001140453">
    <property type="component" value="Unassembled WGS sequence"/>
</dbReference>
<evidence type="ECO:0000256" key="3">
    <source>
        <dbReference type="ARBA" id="ARBA00023002"/>
    </source>
</evidence>
<comment type="caution">
    <text evidence="4">The sequence shown here is derived from an EMBL/GenBank/DDBJ whole genome shotgun (WGS) entry which is preliminary data.</text>
</comment>
<keyword evidence="2" id="KW-0521">NADP</keyword>
<dbReference type="GO" id="GO:0016630">
    <property type="term" value="F:protochlorophyllide reductase activity"/>
    <property type="evidence" value="ECO:0007669"/>
    <property type="project" value="UniProtKB-EC"/>
</dbReference>
<dbReference type="Pfam" id="PF00106">
    <property type="entry name" value="adh_short"/>
    <property type="match status" value="1"/>
</dbReference>
<evidence type="ECO:0000313" key="4">
    <source>
        <dbReference type="EMBL" id="KAJ4392137.1"/>
    </source>
</evidence>
<proteinExistence type="inferred from homology"/>
<dbReference type="EC" id="1.3.1.33" evidence="4"/>
<dbReference type="PRINTS" id="PR00081">
    <property type="entry name" value="GDHRDH"/>
</dbReference>
<keyword evidence="3 4" id="KW-0560">Oxidoreductase</keyword>
<evidence type="ECO:0000313" key="5">
    <source>
        <dbReference type="Proteomes" id="UP001140453"/>
    </source>
</evidence>
<dbReference type="Gene3D" id="3.40.50.720">
    <property type="entry name" value="NAD(P)-binding Rossmann-like Domain"/>
    <property type="match status" value="1"/>
</dbReference>
<organism evidence="4 5">
    <name type="scientific">Gnomoniopsis smithogilvyi</name>
    <dbReference type="NCBI Taxonomy" id="1191159"/>
    <lineage>
        <taxon>Eukaryota</taxon>
        <taxon>Fungi</taxon>
        <taxon>Dikarya</taxon>
        <taxon>Ascomycota</taxon>
        <taxon>Pezizomycotina</taxon>
        <taxon>Sordariomycetes</taxon>
        <taxon>Sordariomycetidae</taxon>
        <taxon>Diaporthales</taxon>
        <taxon>Gnomoniaceae</taxon>
        <taxon>Gnomoniopsis</taxon>
    </lineage>
</organism>
<dbReference type="InterPro" id="IPR002347">
    <property type="entry name" value="SDR_fam"/>
</dbReference>
<keyword evidence="5" id="KW-1185">Reference proteome</keyword>
<sequence length="332" mass="36481">MAPSLKSSLTQAFPPRPVFTEKNVPDLTGKVYIVTGANTGTGKELTRLLYSRNAKVYMLARSEEKTNAAIADIRKVLPTSTGSLVFLPLDLADLSTIKATAEQFLAREPKLHVLFNNAGVMSPAREITTTKQGHELHVGVNVLGTFLLTRLLTPRLMSTAEQAEVAPGTVRVVWVASSAAELFAEKNVGIRPETLSPENLKAKSGNERYWLSKVGNWAHGAEYARRHRGVVSVPLNPGNLQSDLYRDQGLVLKIATKLIMYPPVNGAYTELYGGLSPEITVEKSGCWVVPFGRIYPIRDDLTLTSTTEAEGGIEESLKKFWEWSEAQVKPYL</sequence>
<name>A0A9W8YTE5_9PEZI</name>
<dbReference type="PANTHER" id="PTHR24320:SF236">
    <property type="entry name" value="SHORT-CHAIN DEHYDROGENASE-RELATED"/>
    <property type="match status" value="1"/>
</dbReference>